<name>A0A106BSH1_THIDE</name>
<evidence type="ECO:0000313" key="2">
    <source>
        <dbReference type="EMBL" id="KVW97840.1"/>
    </source>
</evidence>
<dbReference type="PATRIC" id="fig|36861.3.peg.162"/>
<dbReference type="Pfam" id="PF11809">
    <property type="entry name" value="DUF3330"/>
    <property type="match status" value="1"/>
</dbReference>
<evidence type="ECO:0000313" key="3">
    <source>
        <dbReference type="Proteomes" id="UP000064243"/>
    </source>
</evidence>
<organism evidence="2 3">
    <name type="scientific">Thiobacillus denitrificans</name>
    <dbReference type="NCBI Taxonomy" id="36861"/>
    <lineage>
        <taxon>Bacteria</taxon>
        <taxon>Pseudomonadati</taxon>
        <taxon>Pseudomonadota</taxon>
        <taxon>Betaproteobacteria</taxon>
        <taxon>Nitrosomonadales</taxon>
        <taxon>Thiobacillaceae</taxon>
        <taxon>Thiobacillus</taxon>
    </lineage>
</organism>
<evidence type="ECO:0000259" key="1">
    <source>
        <dbReference type="SMART" id="SM00746"/>
    </source>
</evidence>
<protein>
    <recommendedName>
        <fullName evidence="1">TRASH domain-containing protein</fullName>
    </recommendedName>
</protein>
<keyword evidence="3" id="KW-1185">Reference proteome</keyword>
<dbReference type="InterPro" id="IPR011017">
    <property type="entry name" value="TRASH_dom"/>
</dbReference>
<accession>A0A106BSH1</accession>
<dbReference type="SMART" id="SM00746">
    <property type="entry name" value="TRASH"/>
    <property type="match status" value="1"/>
</dbReference>
<dbReference type="OrthoDB" id="9813903at2"/>
<dbReference type="EMBL" id="LDUG01000014">
    <property type="protein sequence ID" value="KVW97840.1"/>
    <property type="molecule type" value="Genomic_DNA"/>
</dbReference>
<reference evidence="2 3" key="1">
    <citation type="journal article" date="2015" name="Appl. Environ. Microbiol.">
        <title>Aerobic and Anaerobic Thiosulfate Oxidation by a Cold-Adapted, Subglacial Chemoautotroph.</title>
        <authorList>
            <person name="Harrold Z.R."/>
            <person name="Skidmore M.L."/>
            <person name="Hamilton T.L."/>
            <person name="Desch L."/>
            <person name="Amada K."/>
            <person name="van Gelder W."/>
            <person name="Glover K."/>
            <person name="Roden E.E."/>
            <person name="Boyd E.S."/>
        </authorList>
    </citation>
    <scope>NUCLEOTIDE SEQUENCE [LARGE SCALE GENOMIC DNA]</scope>
    <source>
        <strain evidence="2 3">RG</strain>
    </source>
</reference>
<dbReference type="AlphaFoldDB" id="A0A106BSH1"/>
<dbReference type="Proteomes" id="UP000064243">
    <property type="component" value="Unassembled WGS sequence"/>
</dbReference>
<dbReference type="STRING" id="1123392.GCA_000376425_01541"/>
<dbReference type="RefSeq" id="WP_059752022.1">
    <property type="nucleotide sequence ID" value="NZ_LDUG01000014.1"/>
</dbReference>
<dbReference type="InterPro" id="IPR021767">
    <property type="entry name" value="TnpM"/>
</dbReference>
<comment type="caution">
    <text evidence="2">The sequence shown here is derived from an EMBL/GenBank/DDBJ whole genome shotgun (WGS) entry which is preliminary data.</text>
</comment>
<gene>
    <name evidence="2" type="ORF">ABW22_03580</name>
</gene>
<feature type="domain" description="TRASH" evidence="1">
    <location>
        <begin position="27"/>
        <end position="64"/>
    </location>
</feature>
<proteinExistence type="predicted"/>
<sequence length="80" mass="8780">MDTQHRNPAGAPVAQCADEDSCTVVSCEVCLKEVPADAVKVTDVQDYVHHFCGLDCLEAWQKQAGIRQQAGPEKRPDQLK</sequence>